<comment type="similarity">
    <text evidence="1">Belongs to the MurL family.</text>
</comment>
<comment type="caution">
    <text evidence="4">The sequence shown here is derived from an EMBL/GenBank/DDBJ whole genome shotgun (WGS) entry which is preliminary data.</text>
</comment>
<evidence type="ECO:0000259" key="2">
    <source>
        <dbReference type="Pfam" id="PF26298"/>
    </source>
</evidence>
<dbReference type="Proteomes" id="UP000295724">
    <property type="component" value="Unassembled WGS sequence"/>
</dbReference>
<accession>A0A4R6XW70</accession>
<dbReference type="RefSeq" id="WP_099019302.1">
    <property type="nucleotide sequence ID" value="NZ_NIHB01000002.1"/>
</dbReference>
<dbReference type="EMBL" id="SNZB01000002">
    <property type="protein sequence ID" value="TDR22680.1"/>
    <property type="molecule type" value="Genomic_DNA"/>
</dbReference>
<dbReference type="EC" id="5.1.1.23" evidence="1"/>
<dbReference type="Pfam" id="PF26299">
    <property type="entry name" value="MurL_N"/>
    <property type="match status" value="1"/>
</dbReference>
<dbReference type="GO" id="GO:0071555">
    <property type="term" value="P:cell wall organization"/>
    <property type="evidence" value="ECO:0007669"/>
    <property type="project" value="UniProtKB-KW"/>
</dbReference>
<dbReference type="UniPathway" id="UPA00219"/>
<keyword evidence="1" id="KW-0413">Isomerase</keyword>
<keyword evidence="1" id="KW-0961">Cell wall biogenesis/degradation</keyword>
<reference evidence="4 5" key="1">
    <citation type="submission" date="2019-03" db="EMBL/GenBank/DDBJ databases">
        <title>Genomic Encyclopedia of Type Strains, Phase IV (KMG-IV): sequencing the most valuable type-strain genomes for metagenomic binning, comparative biology and taxonomic classification.</title>
        <authorList>
            <person name="Goeker M."/>
        </authorList>
    </citation>
    <scope>NUCLEOTIDE SEQUENCE [LARGE SCALE GENOMIC DNA]</scope>
    <source>
        <strain evidence="4 5">DSM 25488</strain>
    </source>
</reference>
<feature type="domain" description="MurL N-terminal" evidence="3">
    <location>
        <begin position="5"/>
        <end position="282"/>
    </location>
</feature>
<dbReference type="InterPro" id="IPR058740">
    <property type="entry name" value="MurL_N"/>
</dbReference>
<sequence>MTTASNHYFEFLDWQFNPDSGHLVLNYFDSQFGFFSEQFDFPAATKTRYEQIQQPLETALNCLHWMAGVSYYKTSLARQLKFSQNLPNDRQAAWLTETWQSGLAELAFENQKPWLDFIDFPSQSKPETASITGLQARSLVAIGGGKDSLVSIEMLKNLAEDISLFVVGQSTFIQSVAEKTSIPLLQVRRTVDARLKEVNEQGAFNGHVPITAINSCVAVVAALLFDYDSVVFSNERSADVGNVEDEKGRWVNHQYSKSFEFEQAWQSIIHNDIAIHLDYFSLLRPFSELAVVKKFAKLTPYFPYFSSCNRNFHLAGSRNSANHWCGECPKCAFVFLCLAPFIKKQQLLHIFNKNLLADDQLQDLFAALLGVKGQKPFECVGEERECRTAMRMLAEHTDWNDDPAVLNWVDQIAHFDPQEGDRLFQVSTPHQIPDKRNFLQALSYEFK</sequence>
<keyword evidence="1" id="KW-0573">Peptidoglycan synthesis</keyword>
<organism evidence="4 5">
    <name type="scientific">Marinicella litoralis</name>
    <dbReference type="NCBI Taxonomy" id="644220"/>
    <lineage>
        <taxon>Bacteria</taxon>
        <taxon>Pseudomonadati</taxon>
        <taxon>Pseudomonadota</taxon>
        <taxon>Gammaproteobacteria</taxon>
        <taxon>Lysobacterales</taxon>
        <taxon>Marinicellaceae</taxon>
        <taxon>Marinicella</taxon>
    </lineage>
</organism>
<dbReference type="GO" id="GO:0005737">
    <property type="term" value="C:cytoplasm"/>
    <property type="evidence" value="ECO:0007669"/>
    <property type="project" value="UniProtKB-UniRule"/>
</dbReference>
<evidence type="ECO:0000256" key="1">
    <source>
        <dbReference type="HAMAP-Rule" id="MF_02209"/>
    </source>
</evidence>
<comment type="catalytic activity">
    <reaction evidence="1">
        <text>UDP-N-acetyl-alpha-D-muramoyl-L-alanyl-L-glutamate + ATP + H2O = UDP-N-acetyl-alpha-D-muramoyl-L-alanyl-D-glutamate + AMP + diphosphate + H(+)</text>
        <dbReference type="Rhea" id="RHEA:58812"/>
        <dbReference type="ChEBI" id="CHEBI:15377"/>
        <dbReference type="ChEBI" id="CHEBI:15378"/>
        <dbReference type="ChEBI" id="CHEBI:30616"/>
        <dbReference type="ChEBI" id="CHEBI:33019"/>
        <dbReference type="ChEBI" id="CHEBI:83900"/>
        <dbReference type="ChEBI" id="CHEBI:142725"/>
        <dbReference type="ChEBI" id="CHEBI:456215"/>
        <dbReference type="EC" id="5.1.1.23"/>
    </reaction>
</comment>
<feature type="domain" description="MurL C-terminal" evidence="2">
    <location>
        <begin position="305"/>
        <end position="415"/>
    </location>
</feature>
<proteinExistence type="inferred from homology"/>
<protein>
    <recommendedName>
        <fullName evidence="1">UDP-N-acetyl-alpha-D-muramoyl-L-alanyl-L-glutamate epimerase</fullName>
        <ecNumber evidence="1">5.1.1.23</ecNumber>
    </recommendedName>
    <alternativeName>
        <fullName evidence="1">UDP-MurNAc-L-Ala-L-Glu epimerase</fullName>
    </alternativeName>
</protein>
<dbReference type="GO" id="GO:0051301">
    <property type="term" value="P:cell division"/>
    <property type="evidence" value="ECO:0007669"/>
    <property type="project" value="UniProtKB-KW"/>
</dbReference>
<comment type="function">
    <text evidence="1">Cell wall formation. Catalyzes epimerization of the terminal L-glutamate in UDP-N-acetyl-alpha-D-muramoyl-L-alanyl-L-glutamate.</text>
</comment>
<name>A0A4R6XW70_9GAMM</name>
<keyword evidence="1" id="KW-0131">Cell cycle</keyword>
<dbReference type="GO" id="GO:0009252">
    <property type="term" value="P:peptidoglycan biosynthetic process"/>
    <property type="evidence" value="ECO:0007669"/>
    <property type="project" value="UniProtKB-UniRule"/>
</dbReference>
<comment type="pathway">
    <text evidence="1">Cell wall biogenesis; peptidoglycan biosynthesis.</text>
</comment>
<dbReference type="OrthoDB" id="9768152at2"/>
<evidence type="ECO:0000259" key="3">
    <source>
        <dbReference type="Pfam" id="PF26299"/>
    </source>
</evidence>
<dbReference type="GO" id="GO:0016855">
    <property type="term" value="F:racemase and epimerase activity, acting on amino acids and derivatives"/>
    <property type="evidence" value="ECO:0007669"/>
    <property type="project" value="UniProtKB-UniRule"/>
</dbReference>
<gene>
    <name evidence="1" type="primary">murL</name>
    <name evidence="4" type="ORF">C8D91_1173</name>
</gene>
<evidence type="ECO:0000313" key="5">
    <source>
        <dbReference type="Proteomes" id="UP000295724"/>
    </source>
</evidence>
<dbReference type="GO" id="GO:0008360">
    <property type="term" value="P:regulation of cell shape"/>
    <property type="evidence" value="ECO:0007669"/>
    <property type="project" value="UniProtKB-KW"/>
</dbReference>
<dbReference type="InterPro" id="IPR043689">
    <property type="entry name" value="MurL"/>
</dbReference>
<dbReference type="HAMAP" id="MF_02209">
    <property type="entry name" value="MurL"/>
    <property type="match status" value="1"/>
</dbReference>
<keyword evidence="1" id="KW-0132">Cell division</keyword>
<keyword evidence="1" id="KW-0133">Cell shape</keyword>
<dbReference type="AlphaFoldDB" id="A0A4R6XW70"/>
<dbReference type="InterPro" id="IPR058741">
    <property type="entry name" value="MurL_C"/>
</dbReference>
<dbReference type="Pfam" id="PF26298">
    <property type="entry name" value="MurL_epimerase_C"/>
    <property type="match status" value="1"/>
</dbReference>
<evidence type="ECO:0000313" key="4">
    <source>
        <dbReference type="EMBL" id="TDR22680.1"/>
    </source>
</evidence>
<keyword evidence="5" id="KW-1185">Reference proteome</keyword>